<name>A0ABN0ZJM8_9ACTN</name>
<dbReference type="Proteomes" id="UP001500909">
    <property type="component" value="Unassembled WGS sequence"/>
</dbReference>
<evidence type="ECO:0008006" key="3">
    <source>
        <dbReference type="Google" id="ProtNLM"/>
    </source>
</evidence>
<comment type="caution">
    <text evidence="1">The sequence shown here is derived from an EMBL/GenBank/DDBJ whole genome shotgun (WGS) entry which is preliminary data.</text>
</comment>
<sequence length="116" mass="12467">MSMPNSVHIVDYRPEWPARAANTISALREAAPGLFAELEHIGSTAVPGLAAKPVIDLYLRAHPEDAARYARLKRAIVAAGSAPGEYTQATTALVQELTDRARAQLGLPPEPVWEKG</sequence>
<accession>A0ABN0ZJM8</accession>
<dbReference type="PANTHER" id="PTHR34822:SF1">
    <property type="entry name" value="GRPB FAMILY PROTEIN"/>
    <property type="match status" value="1"/>
</dbReference>
<dbReference type="RefSeq" id="WP_346093672.1">
    <property type="nucleotide sequence ID" value="NZ_BAAABY010000009.1"/>
</dbReference>
<proteinExistence type="predicted"/>
<dbReference type="EMBL" id="BAAABY010000009">
    <property type="protein sequence ID" value="GAA0450225.1"/>
    <property type="molecule type" value="Genomic_DNA"/>
</dbReference>
<evidence type="ECO:0000313" key="2">
    <source>
        <dbReference type="Proteomes" id="UP001500909"/>
    </source>
</evidence>
<gene>
    <name evidence="1" type="ORF">GCM10010361_12850</name>
</gene>
<dbReference type="InterPro" id="IPR043519">
    <property type="entry name" value="NT_sf"/>
</dbReference>
<organism evidence="1 2">
    <name type="scientific">Streptomyces olivaceiscleroticus</name>
    <dbReference type="NCBI Taxonomy" id="68245"/>
    <lineage>
        <taxon>Bacteria</taxon>
        <taxon>Bacillati</taxon>
        <taxon>Actinomycetota</taxon>
        <taxon>Actinomycetes</taxon>
        <taxon>Kitasatosporales</taxon>
        <taxon>Streptomycetaceae</taxon>
        <taxon>Streptomyces</taxon>
    </lineage>
</organism>
<dbReference type="PANTHER" id="PTHR34822">
    <property type="entry name" value="GRPB DOMAIN PROTEIN (AFU_ORTHOLOGUE AFUA_1G01530)"/>
    <property type="match status" value="1"/>
</dbReference>
<dbReference type="Pfam" id="PF04229">
    <property type="entry name" value="GrpB"/>
    <property type="match status" value="1"/>
</dbReference>
<dbReference type="InterPro" id="IPR007344">
    <property type="entry name" value="GrpB/CoaE"/>
</dbReference>
<dbReference type="SUPFAM" id="SSF81301">
    <property type="entry name" value="Nucleotidyltransferase"/>
    <property type="match status" value="1"/>
</dbReference>
<protein>
    <recommendedName>
        <fullName evidence="3">GrpB family protein</fullName>
    </recommendedName>
</protein>
<evidence type="ECO:0000313" key="1">
    <source>
        <dbReference type="EMBL" id="GAA0450225.1"/>
    </source>
</evidence>
<dbReference type="Gene3D" id="3.30.460.10">
    <property type="entry name" value="Beta Polymerase, domain 2"/>
    <property type="match status" value="2"/>
</dbReference>
<reference evidence="1 2" key="1">
    <citation type="journal article" date="2019" name="Int. J. Syst. Evol. Microbiol.">
        <title>The Global Catalogue of Microorganisms (GCM) 10K type strain sequencing project: providing services to taxonomists for standard genome sequencing and annotation.</title>
        <authorList>
            <consortium name="The Broad Institute Genomics Platform"/>
            <consortium name="The Broad Institute Genome Sequencing Center for Infectious Disease"/>
            <person name="Wu L."/>
            <person name="Ma J."/>
        </authorList>
    </citation>
    <scope>NUCLEOTIDE SEQUENCE [LARGE SCALE GENOMIC DNA]</scope>
    <source>
        <strain evidence="1 2">JCM 4805</strain>
    </source>
</reference>
<keyword evidence="2" id="KW-1185">Reference proteome</keyword>